<feature type="transmembrane region" description="Helical" evidence="1">
    <location>
        <begin position="260"/>
        <end position="282"/>
    </location>
</feature>
<evidence type="ECO:0008006" key="4">
    <source>
        <dbReference type="Google" id="ProtNLM"/>
    </source>
</evidence>
<organism evidence="2 3">
    <name type="scientific">Achlya hypogyna</name>
    <name type="common">Oomycete</name>
    <name type="synonym">Protoachlya hypogyna</name>
    <dbReference type="NCBI Taxonomy" id="1202772"/>
    <lineage>
        <taxon>Eukaryota</taxon>
        <taxon>Sar</taxon>
        <taxon>Stramenopiles</taxon>
        <taxon>Oomycota</taxon>
        <taxon>Saprolegniomycetes</taxon>
        <taxon>Saprolegniales</taxon>
        <taxon>Achlyaceae</taxon>
        <taxon>Achlya</taxon>
    </lineage>
</organism>
<keyword evidence="1" id="KW-1133">Transmembrane helix</keyword>
<evidence type="ECO:0000313" key="2">
    <source>
        <dbReference type="EMBL" id="OQR86617.1"/>
    </source>
</evidence>
<accession>A0A1V9YLN0</accession>
<reference evidence="2 3" key="1">
    <citation type="journal article" date="2014" name="Genome Biol. Evol.">
        <title>The secreted proteins of Achlya hypogyna and Thraustotheca clavata identify the ancestral oomycete secretome and reveal gene acquisitions by horizontal gene transfer.</title>
        <authorList>
            <person name="Misner I."/>
            <person name="Blouin N."/>
            <person name="Leonard G."/>
            <person name="Richards T.A."/>
            <person name="Lane C.E."/>
        </authorList>
    </citation>
    <scope>NUCLEOTIDE SEQUENCE [LARGE SCALE GENOMIC DNA]</scope>
    <source>
        <strain evidence="2 3">ATCC 48635</strain>
    </source>
</reference>
<feature type="transmembrane region" description="Helical" evidence="1">
    <location>
        <begin position="145"/>
        <end position="166"/>
    </location>
</feature>
<dbReference type="PANTHER" id="PTHR31735:SF1">
    <property type="entry name" value="VACUOLAR MEMBRANE PROTEIN YPL162C"/>
    <property type="match status" value="1"/>
</dbReference>
<protein>
    <recommendedName>
        <fullName evidence="4">Transmembrane protein</fullName>
    </recommendedName>
</protein>
<comment type="caution">
    <text evidence="2">The sequence shown here is derived from an EMBL/GenBank/DDBJ whole genome shotgun (WGS) entry which is preliminary data.</text>
</comment>
<dbReference type="STRING" id="1202772.A0A1V9YLN0"/>
<feature type="transmembrane region" description="Helical" evidence="1">
    <location>
        <begin position="294"/>
        <end position="319"/>
    </location>
</feature>
<gene>
    <name evidence="2" type="ORF">ACHHYP_10346</name>
</gene>
<sequence>METRNTTGHERCTLLSGTFDTLVQVGLGLFALTVLVVKRYLERPMRPVKVWLFDASKQAIGAFAAHGANMFIAILLTSAASDNTEADQCAFYFVNFTLDTTFGVLLNYAFLRLLVRAAERRNWTTLQVPGDYGNPIRLRTWLLQLSTWILIIFTVKIVIGSGIFVLEGPLGDVAAWIFHPLREHPHIELLIVMVACPCLMNGLQFWMTPEASTCKLLSGPFETLIQVVLGFIAMSVLVVKRMRESPRRPLGVWLFDAGKQAIGAGVAHAANLAIAIVLVGFSHKKDTADQCAMYFINFTLDTSFGVLLNWALLQGLVRLAKHFKWAMLQVPGEYGDPIRVTVWLVQLTSWLVIILLTKVIIGRVILLFHPQLEGFGDALFEPLRDFPRTELVLVMIACPCLMNGLQFWVQDSFLKKKHKYELVAKQRRSLPSIDDDHRLPDIELALCKKT</sequence>
<dbReference type="EMBL" id="JNBR01001492">
    <property type="protein sequence ID" value="OQR86617.1"/>
    <property type="molecule type" value="Genomic_DNA"/>
</dbReference>
<keyword evidence="3" id="KW-1185">Reference proteome</keyword>
<dbReference type="AlphaFoldDB" id="A0A1V9YLN0"/>
<evidence type="ECO:0000313" key="3">
    <source>
        <dbReference type="Proteomes" id="UP000243579"/>
    </source>
</evidence>
<keyword evidence="1" id="KW-0472">Membrane</keyword>
<dbReference type="Proteomes" id="UP000243579">
    <property type="component" value="Unassembled WGS sequence"/>
</dbReference>
<dbReference type="GO" id="GO:0016020">
    <property type="term" value="C:membrane"/>
    <property type="evidence" value="ECO:0007669"/>
    <property type="project" value="TreeGrafter"/>
</dbReference>
<dbReference type="InterPro" id="IPR022127">
    <property type="entry name" value="STIMATE/YPL162C"/>
</dbReference>
<feature type="transmembrane region" description="Helical" evidence="1">
    <location>
        <begin position="187"/>
        <end position="207"/>
    </location>
</feature>
<evidence type="ECO:0000256" key="1">
    <source>
        <dbReference type="SAM" id="Phobius"/>
    </source>
</evidence>
<dbReference type="Pfam" id="PF12400">
    <property type="entry name" value="STIMATE"/>
    <property type="match status" value="2"/>
</dbReference>
<dbReference type="PANTHER" id="PTHR31735">
    <property type="entry name" value="VACUOLAR MEMBRANE PROTEIN YPL162C"/>
    <property type="match status" value="1"/>
</dbReference>
<feature type="transmembrane region" description="Helical" evidence="1">
    <location>
        <begin position="57"/>
        <end position="77"/>
    </location>
</feature>
<keyword evidence="1" id="KW-0812">Transmembrane</keyword>
<name>A0A1V9YLN0_ACHHY</name>
<dbReference type="OrthoDB" id="431202at2759"/>
<feature type="transmembrane region" description="Helical" evidence="1">
    <location>
        <begin position="340"/>
        <end position="361"/>
    </location>
</feature>
<feature type="transmembrane region" description="Helical" evidence="1">
    <location>
        <begin position="219"/>
        <end position="239"/>
    </location>
</feature>
<proteinExistence type="predicted"/>
<feature type="transmembrane region" description="Helical" evidence="1">
    <location>
        <begin position="12"/>
        <end position="37"/>
    </location>
</feature>
<feature type="transmembrane region" description="Helical" evidence="1">
    <location>
        <begin position="89"/>
        <end position="111"/>
    </location>
</feature>